<dbReference type="Pfam" id="PF00122">
    <property type="entry name" value="E1-E2_ATPase"/>
    <property type="match status" value="1"/>
</dbReference>
<proteinExistence type="predicted"/>
<dbReference type="KEGG" id="tmai:FVE67_05235"/>
<feature type="transmembrane region" description="Helical" evidence="10">
    <location>
        <begin position="270"/>
        <end position="295"/>
    </location>
</feature>
<dbReference type="NCBIfam" id="TIGR01494">
    <property type="entry name" value="ATPase_P-type"/>
    <property type="match status" value="2"/>
</dbReference>
<organism evidence="12 13">
    <name type="scientific">Thermosulfurimonas marina</name>
    <dbReference type="NCBI Taxonomy" id="2047767"/>
    <lineage>
        <taxon>Bacteria</taxon>
        <taxon>Pseudomonadati</taxon>
        <taxon>Thermodesulfobacteriota</taxon>
        <taxon>Thermodesulfobacteria</taxon>
        <taxon>Thermodesulfobacteriales</taxon>
        <taxon>Thermodesulfobacteriaceae</taxon>
        <taxon>Thermosulfurimonas</taxon>
    </lineage>
</organism>
<evidence type="ECO:0000256" key="9">
    <source>
        <dbReference type="ARBA" id="ARBA00023136"/>
    </source>
</evidence>
<dbReference type="InterPro" id="IPR023214">
    <property type="entry name" value="HAD_sf"/>
</dbReference>
<dbReference type="Pfam" id="PF00689">
    <property type="entry name" value="Cation_ATPase_C"/>
    <property type="match status" value="1"/>
</dbReference>
<feature type="transmembrane region" description="Helical" evidence="10">
    <location>
        <begin position="240"/>
        <end position="258"/>
    </location>
</feature>
<evidence type="ECO:0000313" key="13">
    <source>
        <dbReference type="Proteomes" id="UP000501253"/>
    </source>
</evidence>
<keyword evidence="9 10" id="KW-0472">Membrane</keyword>
<evidence type="ECO:0000256" key="7">
    <source>
        <dbReference type="ARBA" id="ARBA00022967"/>
    </source>
</evidence>
<dbReference type="GO" id="GO:0016887">
    <property type="term" value="F:ATP hydrolysis activity"/>
    <property type="evidence" value="ECO:0007669"/>
    <property type="project" value="InterPro"/>
</dbReference>
<evidence type="ECO:0000256" key="5">
    <source>
        <dbReference type="ARBA" id="ARBA00022840"/>
    </source>
</evidence>
<dbReference type="EMBL" id="CP042909">
    <property type="protein sequence ID" value="QJA06241.1"/>
    <property type="molecule type" value="Genomic_DNA"/>
</dbReference>
<evidence type="ECO:0000256" key="10">
    <source>
        <dbReference type="SAM" id="Phobius"/>
    </source>
</evidence>
<dbReference type="GO" id="GO:0005524">
    <property type="term" value="F:ATP binding"/>
    <property type="evidence" value="ECO:0007669"/>
    <property type="project" value="UniProtKB-KW"/>
</dbReference>
<dbReference type="InterPro" id="IPR023298">
    <property type="entry name" value="ATPase_P-typ_TM_dom_sf"/>
</dbReference>
<gene>
    <name evidence="12" type="ORF">FVE67_05235</name>
</gene>
<keyword evidence="3 10" id="KW-0812">Transmembrane</keyword>
<dbReference type="RefSeq" id="WP_168719589.1">
    <property type="nucleotide sequence ID" value="NZ_CP042909.1"/>
</dbReference>
<keyword evidence="7" id="KW-1278">Translocase</keyword>
<accession>A0A6H1WSU3</accession>
<feature type="transmembrane region" description="Helical" evidence="10">
    <location>
        <begin position="56"/>
        <end position="74"/>
    </location>
</feature>
<dbReference type="InterPro" id="IPR023299">
    <property type="entry name" value="ATPase_P-typ_cyto_dom_N"/>
</dbReference>
<keyword evidence="13" id="KW-1185">Reference proteome</keyword>
<feature type="transmembrane region" description="Helical" evidence="10">
    <location>
        <begin position="669"/>
        <end position="690"/>
    </location>
</feature>
<keyword evidence="5" id="KW-0067">ATP-binding</keyword>
<feature type="transmembrane region" description="Helical" evidence="10">
    <location>
        <begin position="780"/>
        <end position="798"/>
    </location>
</feature>
<dbReference type="Gene3D" id="1.20.1110.10">
    <property type="entry name" value="Calcium-transporting ATPase, transmembrane domain"/>
    <property type="match status" value="2"/>
</dbReference>
<dbReference type="SUPFAM" id="SSF81665">
    <property type="entry name" value="Calcium ATPase, transmembrane domain M"/>
    <property type="match status" value="1"/>
</dbReference>
<evidence type="ECO:0000259" key="11">
    <source>
        <dbReference type="SMART" id="SM00831"/>
    </source>
</evidence>
<dbReference type="InterPro" id="IPR018303">
    <property type="entry name" value="ATPase_P-typ_P_site"/>
</dbReference>
<keyword evidence="6" id="KW-0460">Magnesium</keyword>
<dbReference type="SUPFAM" id="SSF56784">
    <property type="entry name" value="HAD-like"/>
    <property type="match status" value="1"/>
</dbReference>
<evidence type="ECO:0000256" key="2">
    <source>
        <dbReference type="ARBA" id="ARBA00022553"/>
    </source>
</evidence>
<dbReference type="Pfam" id="PF00690">
    <property type="entry name" value="Cation_ATPase_N"/>
    <property type="match status" value="1"/>
</dbReference>
<feature type="domain" description="Cation-transporting P-type ATPase N-terminal" evidence="11">
    <location>
        <begin position="3"/>
        <end position="76"/>
    </location>
</feature>
<dbReference type="GO" id="GO:0016020">
    <property type="term" value="C:membrane"/>
    <property type="evidence" value="ECO:0007669"/>
    <property type="project" value="InterPro"/>
</dbReference>
<feature type="transmembrane region" description="Helical" evidence="10">
    <location>
        <begin position="80"/>
        <end position="96"/>
    </location>
</feature>
<dbReference type="AlphaFoldDB" id="A0A6H1WSU3"/>
<dbReference type="PROSITE" id="PS00154">
    <property type="entry name" value="ATPASE_E1_E2"/>
    <property type="match status" value="1"/>
</dbReference>
<dbReference type="PRINTS" id="PR00120">
    <property type="entry name" value="HATPASE"/>
</dbReference>
<dbReference type="SFLD" id="SFLDG00002">
    <property type="entry name" value="C1.7:_P-type_atpase_like"/>
    <property type="match status" value="1"/>
</dbReference>
<keyword evidence="2" id="KW-0597">Phosphoprotein</keyword>
<dbReference type="Gene3D" id="2.70.150.10">
    <property type="entry name" value="Calcium-transporting ATPase, cytoplasmic transduction domain A"/>
    <property type="match status" value="1"/>
</dbReference>
<dbReference type="InterPro" id="IPR004014">
    <property type="entry name" value="ATPase_P-typ_cation-transptr_N"/>
</dbReference>
<comment type="subcellular location">
    <subcellularLocation>
        <location evidence="1">Endomembrane system</location>
        <topology evidence="1">Multi-pass membrane protein</topology>
    </subcellularLocation>
</comment>
<reference evidence="12 13" key="1">
    <citation type="submission" date="2019-08" db="EMBL/GenBank/DDBJ databases">
        <title>Complete genome sequence of Thermosulfurimonas marina SU872T, an anaerobic thermophilic chemolithoautotrophic bacterium isolated from a shallow marine hydrothermal vent.</title>
        <authorList>
            <person name="Allioux M."/>
            <person name="Jebbar M."/>
            <person name="Slobodkina G."/>
            <person name="Slobodkin A."/>
            <person name="Moalic Y."/>
            <person name="Frolova A."/>
            <person name="Shao Z."/>
            <person name="Alain K."/>
        </authorList>
    </citation>
    <scope>NUCLEOTIDE SEQUENCE [LARGE SCALE GENOMIC DNA]</scope>
    <source>
        <strain evidence="12 13">SU872</strain>
    </source>
</reference>
<name>A0A6H1WSU3_9BACT</name>
<dbReference type="InterPro" id="IPR059000">
    <property type="entry name" value="ATPase_P-type_domA"/>
</dbReference>
<dbReference type="Pfam" id="PF00702">
    <property type="entry name" value="Hydrolase"/>
    <property type="match status" value="1"/>
</dbReference>
<dbReference type="InterPro" id="IPR044492">
    <property type="entry name" value="P_typ_ATPase_HD_dom"/>
</dbReference>
<dbReference type="Gene3D" id="3.40.50.1000">
    <property type="entry name" value="HAD superfamily/HAD-like"/>
    <property type="match status" value="2"/>
</dbReference>
<dbReference type="SMART" id="SM00831">
    <property type="entry name" value="Cation_ATPase_N"/>
    <property type="match status" value="1"/>
</dbReference>
<evidence type="ECO:0000256" key="3">
    <source>
        <dbReference type="ARBA" id="ARBA00022692"/>
    </source>
</evidence>
<sequence length="857" mass="93313">MEKPWALPAEEVLKELGTPPEGLPPEEVQERLRRYGPNRLPSPPGRSPWRIFFSQFRSLFVYVLLVAALAAYFLGEPVDAAVILAVVILNALLGFYQEYRAERSLEALRTYLTPRALVRRAGKVQTVESTQIVPGDLLLLKAGAKVPADARLIEVRALQVDESVLTGESLPVEKSPEPLPEGTPLAERKNLVFSGTLVTAGEGLAVVVATGESTEFGRLARLMREVRLPRTPLTEKLEKFTRWVTLAILLLAGLTFALGRLRGFPLEESFMAAVALAVSAIPEGLPVIITVALAVGVSRMARRQAVVRYLPAVETLGSTTVIFTDKTGTLTENRLRPEVLVTAQGETHFLSQGEPSPDLREFLKAVALSLEEGLVLDEALAELLKTFGVSPPSFRILGKIPFDSTRKYQARLVETEGRRLLVLKGAPEIVLGLCSGAGELISRLEDLASQGLRLVALASGEVSAEDPFEALKEAPLRPLGLVGFRDPPRPEAPEAIRTALRAGIRVKMVTGDHPLTARRIGEEVGLSGEPVTGSLLETLSPEEVFARLEKTDLVARATPQTKLRLIEAFKARGEIVAMTGDGVNDAPALKAAHIGVAMGSGTEVAKEAADMVLLDDRFVTLVEAVREGRTVFDNLRKSLLFILPTNGGECLLLLAALVAASVLPVLPLHILWINLVTTVALAVTLSLEPPEPGVMDRPPRPPQAPLLDGRLLLQIVVVSALMAGLTWGAFDFWKSRHGVAEARALAVNLIVFLETFYLFNTRFLGQAPKNPLRLLSGNPLLRPGLLFILLAQLAFTYWKPLSGLFRVEGLHPEGWPVIFGAGILLFFLVEIEKRLFKIWLPSSKPQGEGHEVRHPER</sequence>
<evidence type="ECO:0000256" key="4">
    <source>
        <dbReference type="ARBA" id="ARBA00022741"/>
    </source>
</evidence>
<feature type="transmembrane region" description="Helical" evidence="10">
    <location>
        <begin position="742"/>
        <end position="759"/>
    </location>
</feature>
<dbReference type="SFLD" id="SFLDS00003">
    <property type="entry name" value="Haloacid_Dehalogenase"/>
    <property type="match status" value="1"/>
</dbReference>
<dbReference type="InterPro" id="IPR006068">
    <property type="entry name" value="ATPase_P-typ_cation-transptr_C"/>
</dbReference>
<feature type="transmembrane region" description="Helical" evidence="10">
    <location>
        <begin position="639"/>
        <end position="663"/>
    </location>
</feature>
<keyword evidence="4" id="KW-0547">Nucleotide-binding</keyword>
<dbReference type="SUPFAM" id="SSF81653">
    <property type="entry name" value="Calcium ATPase, transduction domain A"/>
    <property type="match status" value="1"/>
</dbReference>
<dbReference type="InterPro" id="IPR001757">
    <property type="entry name" value="P_typ_ATPase"/>
</dbReference>
<evidence type="ECO:0000256" key="1">
    <source>
        <dbReference type="ARBA" id="ARBA00004127"/>
    </source>
</evidence>
<dbReference type="GO" id="GO:0012505">
    <property type="term" value="C:endomembrane system"/>
    <property type="evidence" value="ECO:0007669"/>
    <property type="project" value="UniProtKB-SubCell"/>
</dbReference>
<keyword evidence="8 10" id="KW-1133">Transmembrane helix</keyword>
<dbReference type="PRINTS" id="PR00119">
    <property type="entry name" value="CATATPASE"/>
</dbReference>
<dbReference type="Proteomes" id="UP000501253">
    <property type="component" value="Chromosome"/>
</dbReference>
<feature type="transmembrane region" description="Helical" evidence="10">
    <location>
        <begin position="814"/>
        <end position="831"/>
    </location>
</feature>
<dbReference type="PANTHER" id="PTHR42861">
    <property type="entry name" value="CALCIUM-TRANSPORTING ATPASE"/>
    <property type="match status" value="1"/>
</dbReference>
<dbReference type="InterPro" id="IPR036412">
    <property type="entry name" value="HAD-like_sf"/>
</dbReference>
<protein>
    <submittedName>
        <fullName evidence="12">HAD-IC family P-type ATPase</fullName>
    </submittedName>
</protein>
<evidence type="ECO:0000313" key="12">
    <source>
        <dbReference type="EMBL" id="QJA06241.1"/>
    </source>
</evidence>
<evidence type="ECO:0000256" key="8">
    <source>
        <dbReference type="ARBA" id="ARBA00022989"/>
    </source>
</evidence>
<evidence type="ECO:0000256" key="6">
    <source>
        <dbReference type="ARBA" id="ARBA00022842"/>
    </source>
</evidence>
<dbReference type="Gene3D" id="3.40.1110.10">
    <property type="entry name" value="Calcium-transporting ATPase, cytoplasmic domain N"/>
    <property type="match status" value="2"/>
</dbReference>
<dbReference type="SFLD" id="SFLDF00027">
    <property type="entry name" value="p-type_atpase"/>
    <property type="match status" value="1"/>
</dbReference>
<feature type="transmembrane region" description="Helical" evidence="10">
    <location>
        <begin position="711"/>
        <end position="730"/>
    </location>
</feature>
<dbReference type="FunFam" id="2.70.150.10:FF:000160">
    <property type="entry name" value="Sarcoplasmic/endoplasmic reticulum calcium ATPase 1"/>
    <property type="match status" value="1"/>
</dbReference>
<dbReference type="InterPro" id="IPR008250">
    <property type="entry name" value="ATPase_P-typ_transduc_dom_A_sf"/>
</dbReference>